<dbReference type="OrthoDB" id="1795295at2"/>
<dbReference type="InterPro" id="IPR017853">
    <property type="entry name" value="GH"/>
</dbReference>
<reference evidence="2 3" key="1">
    <citation type="submission" date="2016-10" db="EMBL/GenBank/DDBJ databases">
        <authorList>
            <person name="de Groot N.N."/>
        </authorList>
    </citation>
    <scope>NUCLEOTIDE SEQUENCE [LARGE SCALE GENOMIC DNA]</scope>
    <source>
        <strain evidence="2 3">CGMCC 4.1859</strain>
    </source>
</reference>
<dbReference type="CDD" id="cd06418">
    <property type="entry name" value="GH25_BacA-like"/>
    <property type="match status" value="1"/>
</dbReference>
<dbReference type="Pfam" id="PF08924">
    <property type="entry name" value="Rv2525c_GlyHyd-like"/>
    <property type="match status" value="1"/>
</dbReference>
<dbReference type="AlphaFoldDB" id="A0A1G7U390"/>
<sequence>MDEKVLAAQKWVNATYGGVSGYNRCPENGATGWATMFSLTRGLQVELGITALSDSFGPTTLSKLAALGDIGPSTSNENIIRIVQSALFCKGYWGGNEDGTYDAATTASVTQLKRNAGFAVPSDGRVQPKIFKALLTMDAYSLLSGGTEEVRTIQQWLNSSYLNKSTFFLIPCDGHYTRDVQTALMKALQYEFGVPEDQATGNFGPTTQAGLRNHQVAEGDSGIFVKLFSAACVFNGRVGSTSTVFKTAFDSALTTYVRAFQEFSALTVNGRGDYQTWAQLLVSMGDPDRDAGACDTRFHISVDRARALVSGGYTVVGRYLDEDPDSTLDKEIQPGELDAIFDGGMRVFPISQYGARSLSDFTFPQGYAHAQKAHDRAVGYGFNTGTVIYFAVDYDATDPEITSNIVPYFNGVQSGLASRGKRYVAGVYGSRNVCSRVSAEAYARYSFVSGMSWGFSGNLGFPMPENWSFTQIKEFRFSASQTDSFDLDRDVQRPHADKGVGRDGIGGTESPVSKYVQYIADLYSTAVRYDKGNPSLRVMEYLRYPRYVDLYSGWQTLIGDVDRDWIAYAEDNGPNRVTSFTDPSYGVTVHADHFGATANAFYLKGSGSGTGANRGDFGGWGGDLSTFYGDWRNNADSYASGYAFCMDRLAKLNVSSSFSFGDMVEDVDGYLVGTAVKNGARIDEQVQSLIGGNGHLRRFTNYFAQRHGSSVSHAEDTARTMLVDVGDDDVLDAMRTQAIRQVSGWNTLLPGYLTDGKLDPYLQGYAETLQKLADQEG</sequence>
<evidence type="ECO:0000259" key="1">
    <source>
        <dbReference type="Pfam" id="PF08924"/>
    </source>
</evidence>
<dbReference type="Proteomes" id="UP000198614">
    <property type="component" value="Unassembled WGS sequence"/>
</dbReference>
<evidence type="ECO:0000313" key="3">
    <source>
        <dbReference type="Proteomes" id="UP000198614"/>
    </source>
</evidence>
<protein>
    <submittedName>
        <fullName evidence="2">Putative peptidoglycan binding domain-containing protein</fullName>
    </submittedName>
</protein>
<organism evidence="2 3">
    <name type="scientific">Streptomyces griseoaurantiacus</name>
    <dbReference type="NCBI Taxonomy" id="68213"/>
    <lineage>
        <taxon>Bacteria</taxon>
        <taxon>Bacillati</taxon>
        <taxon>Actinomycetota</taxon>
        <taxon>Actinomycetes</taxon>
        <taxon>Kitasatosporales</taxon>
        <taxon>Streptomycetaceae</taxon>
        <taxon>Streptomyces</taxon>
        <taxon>Streptomyces aurantiacus group</taxon>
    </lineage>
</organism>
<accession>A0A1G7U390</accession>
<feature type="domain" description="Rv2525c-like glycoside hydrolase-like" evidence="1">
    <location>
        <begin position="307"/>
        <end position="470"/>
    </location>
</feature>
<dbReference type="SUPFAM" id="SSF47090">
    <property type="entry name" value="PGBD-like"/>
    <property type="match status" value="2"/>
</dbReference>
<dbReference type="SUPFAM" id="SSF51445">
    <property type="entry name" value="(Trans)glycosidases"/>
    <property type="match status" value="1"/>
</dbReference>
<dbReference type="EMBL" id="FNAX01000019">
    <property type="protein sequence ID" value="SDG41838.1"/>
    <property type="molecule type" value="Genomic_DNA"/>
</dbReference>
<dbReference type="Gene3D" id="3.20.20.80">
    <property type="entry name" value="Glycosidases"/>
    <property type="match status" value="1"/>
</dbReference>
<dbReference type="InterPro" id="IPR036365">
    <property type="entry name" value="PGBD-like_sf"/>
</dbReference>
<evidence type="ECO:0000313" key="2">
    <source>
        <dbReference type="EMBL" id="SDG41838.1"/>
    </source>
</evidence>
<dbReference type="InterPro" id="IPR015020">
    <property type="entry name" value="Rv2525c-like_Glyco_Hydro-like"/>
</dbReference>
<dbReference type="Gene3D" id="1.10.101.10">
    <property type="entry name" value="PGBD-like superfamily/PGBD"/>
    <property type="match status" value="1"/>
</dbReference>
<dbReference type="InterPro" id="IPR036366">
    <property type="entry name" value="PGBDSf"/>
</dbReference>
<proteinExistence type="predicted"/>
<name>A0A1G7U390_9ACTN</name>
<gene>
    <name evidence="2" type="ORF">SAMN05216260_11970</name>
</gene>